<evidence type="ECO:0000313" key="6">
    <source>
        <dbReference type="Proteomes" id="UP000024547"/>
    </source>
</evidence>
<feature type="repeat" description="TPR" evidence="3">
    <location>
        <begin position="131"/>
        <end position="164"/>
    </location>
</feature>
<dbReference type="STRING" id="1280948.HY36_02055"/>
<evidence type="ECO:0000256" key="1">
    <source>
        <dbReference type="ARBA" id="ARBA00022737"/>
    </source>
</evidence>
<dbReference type="Gene3D" id="1.25.40.10">
    <property type="entry name" value="Tetratricopeptide repeat domain"/>
    <property type="match status" value="1"/>
</dbReference>
<keyword evidence="1" id="KW-0677">Repeat</keyword>
<dbReference type="Pfam" id="PF13432">
    <property type="entry name" value="TPR_16"/>
    <property type="match status" value="1"/>
</dbReference>
<keyword evidence="6" id="KW-1185">Reference proteome</keyword>
<dbReference type="Proteomes" id="UP000024547">
    <property type="component" value="Unassembled WGS sequence"/>
</dbReference>
<name>A0A059EB77_9PROT</name>
<dbReference type="EMBL" id="AWFH01000001">
    <property type="protein sequence ID" value="KCZ65189.1"/>
    <property type="molecule type" value="Genomic_DNA"/>
</dbReference>
<dbReference type="SUPFAM" id="SSF48452">
    <property type="entry name" value="TPR-like"/>
    <property type="match status" value="1"/>
</dbReference>
<feature type="signal peptide" evidence="4">
    <location>
        <begin position="1"/>
        <end position="25"/>
    </location>
</feature>
<dbReference type="InterPro" id="IPR019734">
    <property type="entry name" value="TPR_rpt"/>
</dbReference>
<dbReference type="SMART" id="SM00028">
    <property type="entry name" value="TPR"/>
    <property type="match status" value="3"/>
</dbReference>
<comment type="caution">
    <text evidence="5">The sequence shown here is derived from an EMBL/GenBank/DDBJ whole genome shotgun (WGS) entry which is preliminary data.</text>
</comment>
<dbReference type="PANTHER" id="PTHR44858">
    <property type="entry name" value="TETRATRICOPEPTIDE REPEAT PROTEIN 6"/>
    <property type="match status" value="1"/>
</dbReference>
<feature type="repeat" description="TPR" evidence="3">
    <location>
        <begin position="97"/>
        <end position="130"/>
    </location>
</feature>
<evidence type="ECO:0000313" key="5">
    <source>
        <dbReference type="EMBL" id="KCZ65189.1"/>
    </source>
</evidence>
<evidence type="ECO:0000256" key="2">
    <source>
        <dbReference type="ARBA" id="ARBA00022803"/>
    </source>
</evidence>
<evidence type="ECO:0000256" key="4">
    <source>
        <dbReference type="SAM" id="SignalP"/>
    </source>
</evidence>
<dbReference type="PROSITE" id="PS50005">
    <property type="entry name" value="TPR"/>
    <property type="match status" value="2"/>
</dbReference>
<evidence type="ECO:0000256" key="3">
    <source>
        <dbReference type="PROSITE-ProRule" id="PRU00339"/>
    </source>
</evidence>
<sequence length="183" mass="20571">MRHNIETMIRALFLAVLFLAGAAHAEPSEDMFEKLRAAPSDSEAHDVAMDIWASWMESGSPTVDVIMQRGVDAQTGGDLETARALYDRAILIKPDYAEAWNRRASLFLMDENYPEALRDLNETLRLEPRHFGAWSGLGIMFEQMGSPKNALEAYREALKIYPRMQQAIAAEKRLSKISEGQGL</sequence>
<dbReference type="PATRIC" id="fig|1280948.3.peg.404"/>
<dbReference type="InterPro" id="IPR011990">
    <property type="entry name" value="TPR-like_helical_dom_sf"/>
</dbReference>
<dbReference type="AlphaFoldDB" id="A0A059EB77"/>
<accession>A0A059EB77</accession>
<dbReference type="PANTHER" id="PTHR44858:SF1">
    <property type="entry name" value="UDP-N-ACETYLGLUCOSAMINE--PEPTIDE N-ACETYLGLUCOSAMINYLTRANSFERASE SPINDLY-RELATED"/>
    <property type="match status" value="1"/>
</dbReference>
<protein>
    <submittedName>
        <fullName evidence="5">Uncharacterized protein</fullName>
    </submittedName>
</protein>
<dbReference type="InterPro" id="IPR050498">
    <property type="entry name" value="Ycf3"/>
</dbReference>
<reference evidence="5 6" key="1">
    <citation type="journal article" date="2014" name="Antonie Van Leeuwenhoek">
        <title>Hyphomonas beringensis sp. nov. and Hyphomonas chukchiensis sp. nov., isolated from surface seawater of the Bering Sea and Chukchi Sea.</title>
        <authorList>
            <person name="Li C."/>
            <person name="Lai Q."/>
            <person name="Li G."/>
            <person name="Dong C."/>
            <person name="Wang J."/>
            <person name="Liao Y."/>
            <person name="Shao Z."/>
        </authorList>
    </citation>
    <scope>NUCLEOTIDE SEQUENCE [LARGE SCALE GENOMIC DNA]</scope>
    <source>
        <strain evidence="5 6">22II1-22F38</strain>
    </source>
</reference>
<proteinExistence type="predicted"/>
<gene>
    <name evidence="5" type="ORF">HY36_02055</name>
</gene>
<keyword evidence="2 3" id="KW-0802">TPR repeat</keyword>
<dbReference type="eggNOG" id="COG0457">
    <property type="taxonomic scope" value="Bacteria"/>
</dbReference>
<organism evidence="5 6">
    <name type="scientific">Hyphomonas atlantica</name>
    <dbReference type="NCBI Taxonomy" id="1280948"/>
    <lineage>
        <taxon>Bacteria</taxon>
        <taxon>Pseudomonadati</taxon>
        <taxon>Pseudomonadota</taxon>
        <taxon>Alphaproteobacteria</taxon>
        <taxon>Hyphomonadales</taxon>
        <taxon>Hyphomonadaceae</taxon>
        <taxon>Hyphomonas</taxon>
    </lineage>
</organism>
<keyword evidence="4" id="KW-0732">Signal</keyword>
<feature type="chain" id="PRO_5001577125" evidence="4">
    <location>
        <begin position="26"/>
        <end position="183"/>
    </location>
</feature>